<name>A0A168RGD2_9BACT</name>
<dbReference type="Proteomes" id="UP000076983">
    <property type="component" value="Unassembled WGS sequence"/>
</dbReference>
<proteinExistence type="predicted"/>
<feature type="compositionally biased region" description="Pro residues" evidence="2">
    <location>
        <begin position="249"/>
        <end position="263"/>
    </location>
</feature>
<reference evidence="5 6" key="1">
    <citation type="submission" date="2016-03" db="EMBL/GenBank/DDBJ databases">
        <title>Genome sequence of Mycoplasma gallinarum strain Mgn_IPT.</title>
        <authorList>
            <person name="Yacoub E."/>
            <person name="Sirand-Pugnet P."/>
            <person name="Barre A."/>
            <person name="Maurier F."/>
            <person name="Blanchard A."/>
            <person name="Ben Abdelmoumen B.M."/>
        </authorList>
    </citation>
    <scope>NUCLEOTIDE SEQUENCE [LARGE SCALE GENOMIC DNA]</scope>
    <source>
        <strain evidence="5 6">Mgn_IPT</strain>
    </source>
</reference>
<evidence type="ECO:0000256" key="1">
    <source>
        <dbReference type="SAM" id="Coils"/>
    </source>
</evidence>
<dbReference type="EMBL" id="LVLH01000028">
    <property type="protein sequence ID" value="OAB48959.1"/>
    <property type="molecule type" value="Genomic_DNA"/>
</dbReference>
<dbReference type="OrthoDB" id="395427at2"/>
<organism evidence="5 6">
    <name type="scientific">Mycoplasmopsis gallinarum</name>
    <dbReference type="NCBI Taxonomy" id="29557"/>
    <lineage>
        <taxon>Bacteria</taxon>
        <taxon>Bacillati</taxon>
        <taxon>Mycoplasmatota</taxon>
        <taxon>Mycoplasmoidales</taxon>
        <taxon>Metamycoplasmataceae</taxon>
        <taxon>Mycoplasmopsis</taxon>
    </lineage>
</organism>
<feature type="signal peptide" evidence="3">
    <location>
        <begin position="1"/>
        <end position="24"/>
    </location>
</feature>
<keyword evidence="1" id="KW-0175">Coiled coil</keyword>
<dbReference type="Pfam" id="PF01732">
    <property type="entry name" value="Mycop_pep_DUF31"/>
    <property type="match status" value="1"/>
</dbReference>
<feature type="domain" description="DUF31" evidence="4">
    <location>
        <begin position="307"/>
        <end position="686"/>
    </location>
</feature>
<dbReference type="STRING" id="29557.MGALLINA_02910"/>
<feature type="coiled-coil region" evidence="1">
    <location>
        <begin position="167"/>
        <end position="197"/>
    </location>
</feature>
<evidence type="ECO:0000259" key="4">
    <source>
        <dbReference type="Pfam" id="PF01732"/>
    </source>
</evidence>
<protein>
    <recommendedName>
        <fullName evidence="4">DUF31 domain-containing protein</fullName>
    </recommendedName>
</protein>
<dbReference type="PRINTS" id="PR00840">
    <property type="entry name" value="Y06768FAMILY"/>
</dbReference>
<keyword evidence="6" id="KW-1185">Reference proteome</keyword>
<dbReference type="NCBIfam" id="NF045841">
    <property type="entry name" value="Ig_SerProt_MIP"/>
    <property type="match status" value="1"/>
</dbReference>
<gene>
    <name evidence="5" type="ORF">MGALLINA_02910</name>
</gene>
<evidence type="ECO:0000256" key="2">
    <source>
        <dbReference type="SAM" id="MobiDB-lite"/>
    </source>
</evidence>
<sequence length="769" mass="88334">MKLKKKIVLLLPTLVLTTLTVACFNEVKDSNIKKSSDANSNYAVINELNNENFNLRQQIDDLLTNYKSNEELLPQLIEDQSSIKKEWSLLKDTIEKKTFIIQTNENKRQELFAQLPRLYPNEQENKLIAQLKIKINLEAENYTSEKAKINEIFKQIIKLNETLIADEQAQERTKQDYKRSNENLKENESRIAKLTSEQITIRSEVKKIIKKIESNYEKLVLLKAKSKLNITEVKDEIDKTIENPDHPAEPNPPVDPSPNPEPSNPDTENGDNNQPTPPPVFPNFPTYDAAAHSYPSYVSNFTKLNPNDIYSEIYDLTFSFKYSWNEPSANGNNVIGDISQGTAWLIDYHQYANSNRYKLFMATNMHVLDYFGNTLSEELLTKLNYKDPLNGSVHSFAIGKTQNRPSNFDAIPNNSYDRYKQVKGGSTVYKSSTSGAMSNPEIIFAGIDFMDKSIYDLAKVNEYKEKYKELINSDEASAKTKKINYLNTLDYIPYYTDFGIFAFDIDLDNTSDQTLREWITNAKNALDQYILRNKQRNLPNHKTSDLPFFTVDYMSKSSNLLANNSYYQVYNEFALYNAKDVYIGGYPRNTNRETYWMQNNPTERNDENLTTYFRSPNNKNAFSYATNDTEAKVVNNNVQVYTKVWNRPLLSFYGNNYNIKFSSLYFGASGSVVYNEFGQIIGIYNGVQASTAFGDLLKNATFAPLIQAGDFVVIGENTNQKMYAYNLIDATNKDLYPKQTKSYRENLRQIYKTGFTDGTKTTALFIKGF</sequence>
<dbReference type="AlphaFoldDB" id="A0A168RGD2"/>
<dbReference type="PATRIC" id="fig|29557.3.peg.274"/>
<dbReference type="InterPro" id="IPR022381">
    <property type="entry name" value="Uncharacterised_MG067"/>
</dbReference>
<evidence type="ECO:0000313" key="5">
    <source>
        <dbReference type="EMBL" id="OAB48959.1"/>
    </source>
</evidence>
<dbReference type="RefSeq" id="WP_063626083.1">
    <property type="nucleotide sequence ID" value="NZ_LVLH01000028.1"/>
</dbReference>
<accession>A0A168RGD2</accession>
<feature type="region of interest" description="Disordered" evidence="2">
    <location>
        <begin position="241"/>
        <end position="284"/>
    </location>
</feature>
<evidence type="ECO:0000256" key="3">
    <source>
        <dbReference type="SAM" id="SignalP"/>
    </source>
</evidence>
<feature type="chain" id="PRO_5007900126" description="DUF31 domain-containing protein" evidence="3">
    <location>
        <begin position="25"/>
        <end position="769"/>
    </location>
</feature>
<evidence type="ECO:0000313" key="6">
    <source>
        <dbReference type="Proteomes" id="UP000076983"/>
    </source>
</evidence>
<comment type="caution">
    <text evidence="5">The sequence shown here is derived from an EMBL/GenBank/DDBJ whole genome shotgun (WGS) entry which is preliminary data.</text>
</comment>
<keyword evidence="3" id="KW-0732">Signal</keyword>
<dbReference type="PROSITE" id="PS51257">
    <property type="entry name" value="PROKAR_LIPOPROTEIN"/>
    <property type="match status" value="1"/>
</dbReference>
<dbReference type="InterPro" id="IPR022382">
    <property type="entry name" value="Mycoplasma_peptidase_DUF31"/>
</dbReference>